<dbReference type="PANTHER" id="PTHR46150">
    <property type="entry name" value="RHO GTPASE-ACTIVATING PROTEIN 100F"/>
    <property type="match status" value="1"/>
</dbReference>
<evidence type="ECO:0000313" key="4">
    <source>
        <dbReference type="Proteomes" id="UP000015101"/>
    </source>
</evidence>
<dbReference type="SUPFAM" id="SSF48350">
    <property type="entry name" value="GTPase activation domain, GAP"/>
    <property type="match status" value="1"/>
</dbReference>
<dbReference type="PROSITE" id="PS50238">
    <property type="entry name" value="RHOGAP"/>
    <property type="match status" value="1"/>
</dbReference>
<dbReference type="InParanoid" id="T1G4K1"/>
<gene>
    <name evidence="3" type="primary">20215999</name>
    <name evidence="2" type="ORF">HELRODRAFT_81875</name>
</gene>
<dbReference type="Proteomes" id="UP000015101">
    <property type="component" value="Unassembled WGS sequence"/>
</dbReference>
<dbReference type="HOGENOM" id="CLU_1306073_0_0_1"/>
<dbReference type="GO" id="GO:0007165">
    <property type="term" value="P:signal transduction"/>
    <property type="evidence" value="ECO:0007669"/>
    <property type="project" value="InterPro"/>
</dbReference>
<sequence>MYQIGGSSKVPWIVRACVRQVELRGIDCVGIYRLCGSYEKLMRLKKELDACVLLEFNEDLISVDNIPDINVITGLLKQFFLDLPEPLFTGELQDMFIDAINVQIDSDPDGNANLMLSILDCLPKNNLVVLSFLMDHLKRIVQHEQFNKMDSLAIGDIFGPLLLCPSLAEVPDVAAPSSRQQIKKSFRLREAVDLAKQSRVITYLLDIWPAD</sequence>
<protein>
    <recommendedName>
        <fullName evidence="1">Rho-GAP domain-containing protein</fullName>
    </recommendedName>
</protein>
<dbReference type="OMA" id="PWIVRAC"/>
<dbReference type="SMART" id="SM00324">
    <property type="entry name" value="RhoGAP"/>
    <property type="match status" value="1"/>
</dbReference>
<dbReference type="EMBL" id="AMQM01005099">
    <property type="status" value="NOT_ANNOTATED_CDS"/>
    <property type="molecule type" value="Genomic_DNA"/>
</dbReference>
<evidence type="ECO:0000313" key="2">
    <source>
        <dbReference type="EMBL" id="ESO01404.1"/>
    </source>
</evidence>
<dbReference type="STRING" id="6412.T1G4K1"/>
<reference evidence="2 4" key="2">
    <citation type="journal article" date="2013" name="Nature">
        <title>Insights into bilaterian evolution from three spiralian genomes.</title>
        <authorList>
            <person name="Simakov O."/>
            <person name="Marletaz F."/>
            <person name="Cho S.J."/>
            <person name="Edsinger-Gonzales E."/>
            <person name="Havlak P."/>
            <person name="Hellsten U."/>
            <person name="Kuo D.H."/>
            <person name="Larsson T."/>
            <person name="Lv J."/>
            <person name="Arendt D."/>
            <person name="Savage R."/>
            <person name="Osoegawa K."/>
            <person name="de Jong P."/>
            <person name="Grimwood J."/>
            <person name="Chapman J.A."/>
            <person name="Shapiro H."/>
            <person name="Aerts A."/>
            <person name="Otillar R.P."/>
            <person name="Terry A.Y."/>
            <person name="Boore J.L."/>
            <person name="Grigoriev I.V."/>
            <person name="Lindberg D.R."/>
            <person name="Seaver E.C."/>
            <person name="Weisblat D.A."/>
            <person name="Putnam N.H."/>
            <person name="Rokhsar D.S."/>
        </authorList>
    </citation>
    <scope>NUCLEOTIDE SEQUENCE</scope>
</reference>
<keyword evidence="4" id="KW-1185">Reference proteome</keyword>
<reference evidence="4" key="1">
    <citation type="submission" date="2012-12" db="EMBL/GenBank/DDBJ databases">
        <authorList>
            <person name="Hellsten U."/>
            <person name="Grimwood J."/>
            <person name="Chapman J.A."/>
            <person name="Shapiro H."/>
            <person name="Aerts A."/>
            <person name="Otillar R.P."/>
            <person name="Terry A.Y."/>
            <person name="Boore J.L."/>
            <person name="Simakov O."/>
            <person name="Marletaz F."/>
            <person name="Cho S.-J."/>
            <person name="Edsinger-Gonzales E."/>
            <person name="Havlak P."/>
            <person name="Kuo D.-H."/>
            <person name="Larsson T."/>
            <person name="Lv J."/>
            <person name="Arendt D."/>
            <person name="Savage R."/>
            <person name="Osoegawa K."/>
            <person name="de Jong P."/>
            <person name="Lindberg D.R."/>
            <person name="Seaver E.C."/>
            <person name="Weisblat D.A."/>
            <person name="Putnam N.H."/>
            <person name="Grigoriev I.V."/>
            <person name="Rokhsar D.S."/>
        </authorList>
    </citation>
    <scope>NUCLEOTIDE SEQUENCE</scope>
</reference>
<evidence type="ECO:0000313" key="3">
    <source>
        <dbReference type="EnsemblMetazoa" id="HelroP81875"/>
    </source>
</evidence>
<dbReference type="PANTHER" id="PTHR46150:SF3">
    <property type="entry name" value="RHO GTPASE-ACTIVATING PROTEIN 100F"/>
    <property type="match status" value="1"/>
</dbReference>
<dbReference type="EnsemblMetazoa" id="HelroT81875">
    <property type="protein sequence ID" value="HelroP81875"/>
    <property type="gene ID" value="HelroG81875"/>
</dbReference>
<dbReference type="InterPro" id="IPR008936">
    <property type="entry name" value="Rho_GTPase_activation_prot"/>
</dbReference>
<dbReference type="InterPro" id="IPR000198">
    <property type="entry name" value="RhoGAP_dom"/>
</dbReference>
<reference evidence="3" key="3">
    <citation type="submission" date="2015-06" db="UniProtKB">
        <authorList>
            <consortium name="EnsemblMetazoa"/>
        </authorList>
    </citation>
    <scope>IDENTIFICATION</scope>
</reference>
<dbReference type="GeneID" id="20215999"/>
<dbReference type="InterPro" id="IPR052118">
    <property type="entry name" value="Rho-GAP_regulator"/>
</dbReference>
<dbReference type="Pfam" id="PF00620">
    <property type="entry name" value="RhoGAP"/>
    <property type="match status" value="1"/>
</dbReference>
<evidence type="ECO:0000259" key="1">
    <source>
        <dbReference type="PROSITE" id="PS50238"/>
    </source>
</evidence>
<dbReference type="EMBL" id="KB096785">
    <property type="protein sequence ID" value="ESO01404.1"/>
    <property type="molecule type" value="Genomic_DNA"/>
</dbReference>
<dbReference type="eggNOG" id="KOG1452">
    <property type="taxonomic scope" value="Eukaryota"/>
</dbReference>
<dbReference type="Gene3D" id="1.10.555.10">
    <property type="entry name" value="Rho GTPase activation protein"/>
    <property type="match status" value="1"/>
</dbReference>
<accession>T1G4K1</accession>
<name>T1G4K1_HELRO</name>
<proteinExistence type="predicted"/>
<dbReference type="KEGG" id="hro:HELRODRAFT_81875"/>
<dbReference type="CTD" id="20215999"/>
<feature type="domain" description="Rho-GAP" evidence="1">
    <location>
        <begin position="1"/>
        <end position="211"/>
    </location>
</feature>
<dbReference type="AlphaFoldDB" id="T1G4K1"/>
<dbReference type="RefSeq" id="XP_009020640.1">
    <property type="nucleotide sequence ID" value="XM_009022392.1"/>
</dbReference>
<dbReference type="OrthoDB" id="3196451at2759"/>
<organism evidence="3 4">
    <name type="scientific">Helobdella robusta</name>
    <name type="common">Californian leech</name>
    <dbReference type="NCBI Taxonomy" id="6412"/>
    <lineage>
        <taxon>Eukaryota</taxon>
        <taxon>Metazoa</taxon>
        <taxon>Spiralia</taxon>
        <taxon>Lophotrochozoa</taxon>
        <taxon>Annelida</taxon>
        <taxon>Clitellata</taxon>
        <taxon>Hirudinea</taxon>
        <taxon>Rhynchobdellida</taxon>
        <taxon>Glossiphoniidae</taxon>
        <taxon>Helobdella</taxon>
    </lineage>
</organism>